<evidence type="ECO:0000256" key="2">
    <source>
        <dbReference type="ARBA" id="ARBA00022741"/>
    </source>
</evidence>
<dbReference type="InterPro" id="IPR024185">
    <property type="entry name" value="FTHF_cligase-like_sf"/>
</dbReference>
<sequence length="225" mass="25762">MKQAKVDLRRTVKLILKGIPQENIKSQSDKLAKFIQTTTILKNAKTVGLYMCMPHSELQTDLLIIECIKQNKKVYLPRITPLTTFNELPRYPSQKTCLHFLRVENISTVETMAPRGRYSIREPEFEYADLMSNVPSNDLLLNRGKLDVLLVPGVAFTKTGGRLGHGVGFYDDFIKRYREVHQGEQPILVGIGLEEQLIENNMLVLEDHDEKLDYVIIGDRVYGEN</sequence>
<keyword evidence="2 6" id="KW-0547">Nucleotide-binding</keyword>
<evidence type="ECO:0000256" key="1">
    <source>
        <dbReference type="ARBA" id="ARBA00010638"/>
    </source>
</evidence>
<proteinExistence type="inferred from homology"/>
<dbReference type="Pfam" id="PF01812">
    <property type="entry name" value="5-FTHF_cyc-lig"/>
    <property type="match status" value="1"/>
</dbReference>
<gene>
    <name evidence="7" type="ORF">CANARDRAFT_174279</name>
</gene>
<organism evidence="7 8">
    <name type="scientific">[Candida] arabinofermentans NRRL YB-2248</name>
    <dbReference type="NCBI Taxonomy" id="983967"/>
    <lineage>
        <taxon>Eukaryota</taxon>
        <taxon>Fungi</taxon>
        <taxon>Dikarya</taxon>
        <taxon>Ascomycota</taxon>
        <taxon>Saccharomycotina</taxon>
        <taxon>Pichiomycetes</taxon>
        <taxon>Pichiales</taxon>
        <taxon>Pichiaceae</taxon>
        <taxon>Ogataea</taxon>
        <taxon>Ogataea/Candida clade</taxon>
    </lineage>
</organism>
<dbReference type="PIRSF" id="PIRSF006806">
    <property type="entry name" value="FTHF_cligase"/>
    <property type="match status" value="1"/>
</dbReference>
<evidence type="ECO:0000256" key="6">
    <source>
        <dbReference type="PIRSR" id="PIRSR006806-1"/>
    </source>
</evidence>
<dbReference type="InterPro" id="IPR037171">
    <property type="entry name" value="NagB/RpiA_transferase-like"/>
</dbReference>
<evidence type="ECO:0000313" key="7">
    <source>
        <dbReference type="EMBL" id="ODV87190.1"/>
    </source>
</evidence>
<evidence type="ECO:0000256" key="5">
    <source>
        <dbReference type="ARBA" id="ARBA00038966"/>
    </source>
</evidence>
<dbReference type="GO" id="GO:0005524">
    <property type="term" value="F:ATP binding"/>
    <property type="evidence" value="ECO:0007669"/>
    <property type="project" value="UniProtKB-KW"/>
</dbReference>
<dbReference type="InterPro" id="IPR002698">
    <property type="entry name" value="FTHF_cligase"/>
</dbReference>
<dbReference type="EMBL" id="KV453848">
    <property type="protein sequence ID" value="ODV87190.1"/>
    <property type="molecule type" value="Genomic_DNA"/>
</dbReference>
<feature type="binding site" evidence="6">
    <location>
        <begin position="162"/>
        <end position="170"/>
    </location>
    <ligand>
        <name>ATP</name>
        <dbReference type="ChEBI" id="CHEBI:30616"/>
    </ligand>
</feature>
<dbReference type="STRING" id="983967.A0A1E4T5Z9"/>
<comment type="similarity">
    <text evidence="1">Belongs to the 5-formyltetrahydrofolate cyclo-ligase family.</text>
</comment>
<feature type="binding site" evidence="6">
    <location>
        <position position="57"/>
    </location>
    <ligand>
        <name>substrate</name>
    </ligand>
</feature>
<dbReference type="Proteomes" id="UP000094801">
    <property type="component" value="Unassembled WGS sequence"/>
</dbReference>
<feature type="binding site" evidence="6">
    <location>
        <position position="51"/>
    </location>
    <ligand>
        <name>substrate</name>
    </ligand>
</feature>
<keyword evidence="3 6" id="KW-0067">ATP-binding</keyword>
<dbReference type="OrthoDB" id="2015992at2759"/>
<dbReference type="GO" id="GO:0030272">
    <property type="term" value="F:5-formyltetrahydrofolate cyclo-ligase activity"/>
    <property type="evidence" value="ECO:0007669"/>
    <property type="project" value="UniProtKB-EC"/>
</dbReference>
<protein>
    <recommendedName>
        <fullName evidence="5">5-formyltetrahydrofolate cyclo-ligase</fullName>
        <ecNumber evidence="5">6.3.3.2</ecNumber>
    </recommendedName>
</protein>
<keyword evidence="8" id="KW-1185">Reference proteome</keyword>
<comment type="catalytic activity">
    <reaction evidence="4">
        <text>(6S)-5-formyl-5,6,7,8-tetrahydrofolate + ATP = (6R)-5,10-methenyltetrahydrofolate + ADP + phosphate</text>
        <dbReference type="Rhea" id="RHEA:10488"/>
        <dbReference type="ChEBI" id="CHEBI:30616"/>
        <dbReference type="ChEBI" id="CHEBI:43474"/>
        <dbReference type="ChEBI" id="CHEBI:57455"/>
        <dbReference type="ChEBI" id="CHEBI:57457"/>
        <dbReference type="ChEBI" id="CHEBI:456216"/>
        <dbReference type="EC" id="6.3.3.2"/>
    </reaction>
</comment>
<dbReference type="Gene3D" id="3.40.50.10420">
    <property type="entry name" value="NagB/RpiA/CoA transferase-like"/>
    <property type="match status" value="1"/>
</dbReference>
<dbReference type="GO" id="GO:0035999">
    <property type="term" value="P:tetrahydrofolate interconversion"/>
    <property type="evidence" value="ECO:0007669"/>
    <property type="project" value="TreeGrafter"/>
</dbReference>
<evidence type="ECO:0000313" key="8">
    <source>
        <dbReference type="Proteomes" id="UP000094801"/>
    </source>
</evidence>
<dbReference type="PANTHER" id="PTHR23407:SF1">
    <property type="entry name" value="5-FORMYLTETRAHYDROFOLATE CYCLO-LIGASE"/>
    <property type="match status" value="1"/>
</dbReference>
<dbReference type="GO" id="GO:0005739">
    <property type="term" value="C:mitochondrion"/>
    <property type="evidence" value="ECO:0007669"/>
    <property type="project" value="TreeGrafter"/>
</dbReference>
<accession>A0A1E4T5Z9</accession>
<dbReference type="AlphaFoldDB" id="A0A1E4T5Z9"/>
<dbReference type="PANTHER" id="PTHR23407">
    <property type="entry name" value="ATPASE INHIBITOR/5-FORMYLTETRAHYDROFOLATE CYCLO-LIGASE"/>
    <property type="match status" value="1"/>
</dbReference>
<evidence type="ECO:0000256" key="3">
    <source>
        <dbReference type="ARBA" id="ARBA00022840"/>
    </source>
</evidence>
<dbReference type="GO" id="GO:0009396">
    <property type="term" value="P:folic acid-containing compound biosynthetic process"/>
    <property type="evidence" value="ECO:0007669"/>
    <property type="project" value="TreeGrafter"/>
</dbReference>
<dbReference type="EC" id="6.3.3.2" evidence="5"/>
<feature type="binding site" evidence="6">
    <location>
        <begin position="5"/>
        <end position="9"/>
    </location>
    <ligand>
        <name>ATP</name>
        <dbReference type="ChEBI" id="CHEBI:30616"/>
    </ligand>
</feature>
<dbReference type="SUPFAM" id="SSF100950">
    <property type="entry name" value="NagB/RpiA/CoA transferase-like"/>
    <property type="match status" value="1"/>
</dbReference>
<name>A0A1E4T5Z9_9ASCO</name>
<evidence type="ECO:0000256" key="4">
    <source>
        <dbReference type="ARBA" id="ARBA00036539"/>
    </source>
</evidence>
<reference evidence="8" key="1">
    <citation type="submission" date="2016-04" db="EMBL/GenBank/DDBJ databases">
        <title>Comparative genomics of biotechnologically important yeasts.</title>
        <authorList>
            <consortium name="DOE Joint Genome Institute"/>
            <person name="Riley R."/>
            <person name="Haridas S."/>
            <person name="Wolfe K.H."/>
            <person name="Lopes M.R."/>
            <person name="Hittinger C.T."/>
            <person name="Goker M."/>
            <person name="Salamov A."/>
            <person name="Wisecaver J."/>
            <person name="Long T.M."/>
            <person name="Aerts A.L."/>
            <person name="Barry K."/>
            <person name="Choi C."/>
            <person name="Clum A."/>
            <person name="Coughlan A.Y."/>
            <person name="Deshpande S."/>
            <person name="Douglass A.P."/>
            <person name="Hanson S.J."/>
            <person name="Klenk H.-P."/>
            <person name="Labutti K."/>
            <person name="Lapidus A."/>
            <person name="Lindquist E."/>
            <person name="Lipzen A."/>
            <person name="Meier-Kolthoff J.P."/>
            <person name="Ohm R.A."/>
            <person name="Otillar R.P."/>
            <person name="Pangilinan J."/>
            <person name="Peng Y."/>
            <person name="Rokas A."/>
            <person name="Rosa C.A."/>
            <person name="Scheuner C."/>
            <person name="Sibirny A.A."/>
            <person name="Slot J.C."/>
            <person name="Stielow J.B."/>
            <person name="Sun H."/>
            <person name="Kurtzman C.P."/>
            <person name="Blackwell M."/>
            <person name="Grigoriev I.V."/>
            <person name="Jeffries T.W."/>
        </authorList>
    </citation>
    <scope>NUCLEOTIDE SEQUENCE [LARGE SCALE GENOMIC DNA]</scope>
    <source>
        <strain evidence="8">NRRL YB-2248</strain>
    </source>
</reference>